<accession>A0ABW8DG59</accession>
<keyword evidence="1" id="KW-0812">Transmembrane</keyword>
<feature type="transmembrane region" description="Helical" evidence="1">
    <location>
        <begin position="38"/>
        <end position="59"/>
    </location>
</feature>
<evidence type="ECO:0000256" key="1">
    <source>
        <dbReference type="SAM" id="Phobius"/>
    </source>
</evidence>
<keyword evidence="1" id="KW-1133">Transmembrane helix</keyword>
<keyword evidence="3" id="KW-1185">Reference proteome</keyword>
<sequence>MLYIWALLCVVGLAIGQILFKVSAAALAASGTLFSFRALAALFSAMLLYAITSVAWVWILQKIELGRVYPVMALAFVLVPIGSHIVFGERFSTQYFVGISLIMLGIAVASRS</sequence>
<dbReference type="InterPro" id="IPR037185">
    <property type="entry name" value="EmrE-like"/>
</dbReference>
<keyword evidence="1" id="KW-0472">Membrane</keyword>
<evidence type="ECO:0000313" key="2">
    <source>
        <dbReference type="EMBL" id="MFJ2286214.1"/>
    </source>
</evidence>
<gene>
    <name evidence="2" type="ORF">ACIOUF_07615</name>
</gene>
<feature type="transmembrane region" description="Helical" evidence="1">
    <location>
        <begin position="93"/>
        <end position="110"/>
    </location>
</feature>
<organism evidence="2 3">
    <name type="scientific">Pseudomonas iridis</name>
    <dbReference type="NCBI Taxonomy" id="2710587"/>
    <lineage>
        <taxon>Bacteria</taxon>
        <taxon>Pseudomonadati</taxon>
        <taxon>Pseudomonadota</taxon>
        <taxon>Gammaproteobacteria</taxon>
        <taxon>Pseudomonadales</taxon>
        <taxon>Pseudomonadaceae</taxon>
        <taxon>Pseudomonas</taxon>
    </lineage>
</organism>
<reference evidence="2 3" key="1">
    <citation type="submission" date="2024-10" db="EMBL/GenBank/DDBJ databases">
        <title>The Natural Products Discovery Center: Release of the First 8490 Sequenced Strains for Exploring Actinobacteria Biosynthetic Diversity.</title>
        <authorList>
            <person name="Kalkreuter E."/>
            <person name="Kautsar S.A."/>
            <person name="Yang D."/>
            <person name="Bader C.D."/>
            <person name="Teijaro C.N."/>
            <person name="Fluegel L."/>
            <person name="Davis C.M."/>
            <person name="Simpson J.R."/>
            <person name="Lauterbach L."/>
            <person name="Steele A.D."/>
            <person name="Gui C."/>
            <person name="Meng S."/>
            <person name="Li G."/>
            <person name="Viehrig K."/>
            <person name="Ye F."/>
            <person name="Su P."/>
            <person name="Kiefer A.F."/>
            <person name="Nichols A."/>
            <person name="Cepeda A.J."/>
            <person name="Yan W."/>
            <person name="Fan B."/>
            <person name="Jiang Y."/>
            <person name="Adhikari A."/>
            <person name="Zheng C.-J."/>
            <person name="Schuster L."/>
            <person name="Cowan T.M."/>
            <person name="Smanski M.J."/>
            <person name="Chevrette M.G."/>
            <person name="De Carvalho L.P.S."/>
            <person name="Shen B."/>
        </authorList>
    </citation>
    <scope>NUCLEOTIDE SEQUENCE [LARGE SCALE GENOMIC DNA]</scope>
    <source>
        <strain evidence="2 3">NPDC087689</strain>
    </source>
</reference>
<proteinExistence type="predicted"/>
<comment type="caution">
    <text evidence="2">The sequence shown here is derived from an EMBL/GenBank/DDBJ whole genome shotgun (WGS) entry which is preliminary data.</text>
</comment>
<feature type="transmembrane region" description="Helical" evidence="1">
    <location>
        <begin position="68"/>
        <end position="87"/>
    </location>
</feature>
<dbReference type="Gene3D" id="1.10.3730.20">
    <property type="match status" value="1"/>
</dbReference>
<name>A0ABW8DG59_9PSED</name>
<dbReference type="SUPFAM" id="SSF103481">
    <property type="entry name" value="Multidrug resistance efflux transporter EmrE"/>
    <property type="match status" value="1"/>
</dbReference>
<dbReference type="Proteomes" id="UP001617296">
    <property type="component" value="Unassembled WGS sequence"/>
</dbReference>
<evidence type="ECO:0000313" key="3">
    <source>
        <dbReference type="Proteomes" id="UP001617296"/>
    </source>
</evidence>
<dbReference type="EMBL" id="JBIUVY010000007">
    <property type="protein sequence ID" value="MFJ2286214.1"/>
    <property type="molecule type" value="Genomic_DNA"/>
</dbReference>
<dbReference type="RefSeq" id="WP_401230793.1">
    <property type="nucleotide sequence ID" value="NZ_JBIUVY010000007.1"/>
</dbReference>
<protein>
    <submittedName>
        <fullName evidence="2">4-amino-4-deoxy-L-arabinose-phospho-UDP flippase</fullName>
    </submittedName>
</protein>